<reference evidence="1" key="2">
    <citation type="submission" date="2021-04" db="EMBL/GenBank/DDBJ databases">
        <authorList>
            <person name="Dong X."/>
        </authorList>
    </citation>
    <scope>NUCLEOTIDE SEQUENCE</scope>
    <source>
        <strain evidence="1">ZWT</strain>
    </source>
</reference>
<evidence type="ECO:0000313" key="2">
    <source>
        <dbReference type="Proteomes" id="UP001056429"/>
    </source>
</evidence>
<sequence>MNEEINYVTLLDEEGTEVEFEVVTKLDIEEVEYFIVIPKDEDVEEAIALKLVYKDGEELFVPVEEENELMMVSEAYEILFEEE</sequence>
<keyword evidence="2" id="KW-1185">Reference proteome</keyword>
<dbReference type="InterPro" id="IPR009711">
    <property type="entry name" value="UPF0473"/>
</dbReference>
<dbReference type="Pfam" id="PF06949">
    <property type="entry name" value="DUF1292"/>
    <property type="match status" value="1"/>
</dbReference>
<organism evidence="1 2">
    <name type="scientific">Oceanirhabdus seepicola</name>
    <dbReference type="NCBI Taxonomy" id="2828781"/>
    <lineage>
        <taxon>Bacteria</taxon>
        <taxon>Bacillati</taxon>
        <taxon>Bacillota</taxon>
        <taxon>Clostridia</taxon>
        <taxon>Eubacteriales</taxon>
        <taxon>Clostridiaceae</taxon>
        <taxon>Oceanirhabdus</taxon>
    </lineage>
</organism>
<dbReference type="RefSeq" id="WP_250859983.1">
    <property type="nucleotide sequence ID" value="NZ_JAGSOJ010000003.1"/>
</dbReference>
<dbReference type="AlphaFoldDB" id="A0A9J6P2N7"/>
<dbReference type="Proteomes" id="UP001056429">
    <property type="component" value="Unassembled WGS sequence"/>
</dbReference>
<dbReference type="EMBL" id="JAGSOJ010000003">
    <property type="protein sequence ID" value="MCM1990871.1"/>
    <property type="molecule type" value="Genomic_DNA"/>
</dbReference>
<gene>
    <name evidence="1" type="ORF">KDK92_14160</name>
</gene>
<accession>A0A9J6P2N7</accession>
<proteinExistence type="predicted"/>
<comment type="caution">
    <text evidence="1">The sequence shown here is derived from an EMBL/GenBank/DDBJ whole genome shotgun (WGS) entry which is preliminary data.</text>
</comment>
<reference evidence="1" key="1">
    <citation type="journal article" date="2021" name="mSystems">
        <title>Bacteria and Archaea Synergistically Convert Glycine Betaine to Biogenic Methane in the Formosa Cold Seep of the South China Sea.</title>
        <authorList>
            <person name="Li L."/>
            <person name="Zhang W."/>
            <person name="Zhang S."/>
            <person name="Song L."/>
            <person name="Sun Q."/>
            <person name="Zhang H."/>
            <person name="Xiang H."/>
            <person name="Dong X."/>
        </authorList>
    </citation>
    <scope>NUCLEOTIDE SEQUENCE</scope>
    <source>
        <strain evidence="1">ZWT</strain>
    </source>
</reference>
<protein>
    <submittedName>
        <fullName evidence="1">DUF1292 domain-containing protein</fullName>
    </submittedName>
</protein>
<name>A0A9J6P2N7_9CLOT</name>
<evidence type="ECO:0000313" key="1">
    <source>
        <dbReference type="EMBL" id="MCM1990871.1"/>
    </source>
</evidence>